<dbReference type="Proteomes" id="UP000324897">
    <property type="component" value="Chromosome 2"/>
</dbReference>
<sequence>MDVVSRGVRALSRVRSCPMHSTKSMSMPSSPYVSMRPWTEDTALATHESIDLGAKKALVRSCTLSPPNAAITATFGCARLMAATADGVRAFVSQNGVNTPLVGVGWLTGV</sequence>
<evidence type="ECO:0000313" key="1">
    <source>
        <dbReference type="EMBL" id="TVU26035.1"/>
    </source>
</evidence>
<dbReference type="AlphaFoldDB" id="A0A5J9UR87"/>
<gene>
    <name evidence="1" type="ORF">EJB05_28562</name>
</gene>
<name>A0A5J9UR87_9POAL</name>
<accession>A0A5J9UR87</accession>
<proteinExistence type="predicted"/>
<dbReference type="EMBL" id="RWGY01000013">
    <property type="protein sequence ID" value="TVU26035.1"/>
    <property type="molecule type" value="Genomic_DNA"/>
</dbReference>
<dbReference type="Gramene" id="TVU26035">
    <property type="protein sequence ID" value="TVU26035"/>
    <property type="gene ID" value="EJB05_28562"/>
</dbReference>
<reference evidence="1 2" key="1">
    <citation type="journal article" date="2019" name="Sci. Rep.">
        <title>A high-quality genome of Eragrostis curvula grass provides insights into Poaceae evolution and supports new strategies to enhance forage quality.</title>
        <authorList>
            <person name="Carballo J."/>
            <person name="Santos B.A.C.M."/>
            <person name="Zappacosta D."/>
            <person name="Garbus I."/>
            <person name="Selva J.P."/>
            <person name="Gallo C.A."/>
            <person name="Diaz A."/>
            <person name="Albertini E."/>
            <person name="Caccamo M."/>
            <person name="Echenique V."/>
        </authorList>
    </citation>
    <scope>NUCLEOTIDE SEQUENCE [LARGE SCALE GENOMIC DNA]</scope>
    <source>
        <strain evidence="2">cv. Victoria</strain>
        <tissue evidence="1">Leaf</tissue>
    </source>
</reference>
<protein>
    <submittedName>
        <fullName evidence="1">Uncharacterized protein</fullName>
    </submittedName>
</protein>
<keyword evidence="2" id="KW-1185">Reference proteome</keyword>
<organism evidence="1 2">
    <name type="scientific">Eragrostis curvula</name>
    <name type="common">weeping love grass</name>
    <dbReference type="NCBI Taxonomy" id="38414"/>
    <lineage>
        <taxon>Eukaryota</taxon>
        <taxon>Viridiplantae</taxon>
        <taxon>Streptophyta</taxon>
        <taxon>Embryophyta</taxon>
        <taxon>Tracheophyta</taxon>
        <taxon>Spermatophyta</taxon>
        <taxon>Magnoliopsida</taxon>
        <taxon>Liliopsida</taxon>
        <taxon>Poales</taxon>
        <taxon>Poaceae</taxon>
        <taxon>PACMAD clade</taxon>
        <taxon>Chloridoideae</taxon>
        <taxon>Eragrostideae</taxon>
        <taxon>Eragrostidinae</taxon>
        <taxon>Eragrostis</taxon>
    </lineage>
</organism>
<evidence type="ECO:0000313" key="2">
    <source>
        <dbReference type="Proteomes" id="UP000324897"/>
    </source>
</evidence>
<comment type="caution">
    <text evidence="1">The sequence shown here is derived from an EMBL/GenBank/DDBJ whole genome shotgun (WGS) entry which is preliminary data.</text>
</comment>